<keyword evidence="6 13" id="KW-0479">Metal-binding</keyword>
<keyword evidence="10 13" id="KW-0408">Iron</keyword>
<evidence type="ECO:0000256" key="2">
    <source>
        <dbReference type="ARBA" id="ARBA00004174"/>
    </source>
</evidence>
<evidence type="ECO:0000256" key="15">
    <source>
        <dbReference type="SAM" id="Phobius"/>
    </source>
</evidence>
<evidence type="ECO:0000256" key="7">
    <source>
        <dbReference type="ARBA" id="ARBA00022824"/>
    </source>
</evidence>
<dbReference type="GO" id="GO:0020037">
    <property type="term" value="F:heme binding"/>
    <property type="evidence" value="ECO:0007669"/>
    <property type="project" value="InterPro"/>
</dbReference>
<evidence type="ECO:0000256" key="11">
    <source>
        <dbReference type="ARBA" id="ARBA00023033"/>
    </source>
</evidence>
<dbReference type="InterPro" id="IPR001128">
    <property type="entry name" value="Cyt_P450"/>
</dbReference>
<dbReference type="InterPro" id="IPR050476">
    <property type="entry name" value="Insect_CytP450_Detox"/>
</dbReference>
<dbReference type="EMBL" id="GECZ01010605">
    <property type="protein sequence ID" value="JAS59164.1"/>
    <property type="molecule type" value="Transcribed_RNA"/>
</dbReference>
<dbReference type="PRINTS" id="PR00463">
    <property type="entry name" value="EP450I"/>
</dbReference>
<evidence type="ECO:0000256" key="8">
    <source>
        <dbReference type="ARBA" id="ARBA00022848"/>
    </source>
</evidence>
<proteinExistence type="inferred from homology"/>
<comment type="similarity">
    <text evidence="4 14">Belongs to the cytochrome P450 family.</text>
</comment>
<dbReference type="EMBL" id="GECZ01000986">
    <property type="protein sequence ID" value="JAS68783.1"/>
    <property type="molecule type" value="Transcribed_RNA"/>
</dbReference>
<dbReference type="InterPro" id="IPR017972">
    <property type="entry name" value="Cyt_P450_CS"/>
</dbReference>
<keyword evidence="9 14" id="KW-0560">Oxidoreductase</keyword>
<dbReference type="InterPro" id="IPR036396">
    <property type="entry name" value="Cyt_P450_sf"/>
</dbReference>
<dbReference type="PRINTS" id="PR00385">
    <property type="entry name" value="P450"/>
</dbReference>
<evidence type="ECO:0000256" key="1">
    <source>
        <dbReference type="ARBA" id="ARBA00001971"/>
    </source>
</evidence>
<sequence>MAAVSGSWLVDSLLLVVFLLYLFYRIFTSTYDHFKIRGIPYLRPVPLLGTWDIFTKSVTEQSHILYDSFPGERFFGYFRIRVPTLVVKDVELIQKILVKDFSHFQNQGFPTVEGDLLSMNLFNLKGETWRAMRNKLSPTFTSGRMKFMFSQFVTAGDHMLDNIEESLSGEPVDTKATCVNFTTEVIASTAFGLDFSKDNPETSNFIKHGTNVFVLGWRDVVILLLKLSFPKIPDILGMSTHPPEVTEYFINLVKATKEYRNKNKIKRNDYFQLLMALQDAEQNGHNLESSLYGVDDEDNKIKLVDSIPENIKSNTKTKLITDECMVAQATEFFVAGSEPLTSTLTFALYHIAKDAEVQARAVQEVDKVIAQHGGWSYQAVKDMFYLDMILQETLRIYPFVPVSLRECTLQYSIPETDVVLKKGNIIAIPVRGIHMDPKYHPDPEVFNPDRFTDNFHKPNPAYIPFGDGPRMCIGMRFAIVVMNMCLAKILSRFSLSVNKKTQEPLTFDKVHYGPVPVGGVWLNFKKRDQKSYKVSSPKAKESQG</sequence>
<evidence type="ECO:0000256" key="6">
    <source>
        <dbReference type="ARBA" id="ARBA00022723"/>
    </source>
</evidence>
<dbReference type="Gene3D" id="1.10.630.10">
    <property type="entry name" value="Cytochrome P450"/>
    <property type="match status" value="1"/>
</dbReference>
<dbReference type="AlphaFoldDB" id="A0A1B6H281"/>
<evidence type="ECO:0000256" key="12">
    <source>
        <dbReference type="ARBA" id="ARBA00023136"/>
    </source>
</evidence>
<name>A0A1B6H281_9HEMI</name>
<dbReference type="PROSITE" id="PS00086">
    <property type="entry name" value="CYTOCHROME_P450"/>
    <property type="match status" value="1"/>
</dbReference>
<keyword evidence="7" id="KW-0256">Endoplasmic reticulum</keyword>
<protein>
    <recommendedName>
        <fullName evidence="18">Cytochrome P450</fullName>
    </recommendedName>
</protein>
<dbReference type="Pfam" id="PF00067">
    <property type="entry name" value="p450"/>
    <property type="match status" value="1"/>
</dbReference>
<dbReference type="CDD" id="cd11056">
    <property type="entry name" value="CYP6-like"/>
    <property type="match status" value="1"/>
</dbReference>
<gene>
    <name evidence="16" type="ORF">g.43396</name>
    <name evidence="17" type="ORF">g.43398</name>
</gene>
<dbReference type="GO" id="GO:0004497">
    <property type="term" value="F:monooxygenase activity"/>
    <property type="evidence" value="ECO:0007669"/>
    <property type="project" value="UniProtKB-KW"/>
</dbReference>
<keyword evidence="11 14" id="KW-0503">Monooxygenase</keyword>
<dbReference type="InterPro" id="IPR002401">
    <property type="entry name" value="Cyt_P450_E_grp-I"/>
</dbReference>
<evidence type="ECO:0000256" key="10">
    <source>
        <dbReference type="ARBA" id="ARBA00023004"/>
    </source>
</evidence>
<accession>A0A1B6H281</accession>
<comment type="cofactor">
    <cofactor evidence="1 13">
        <name>heme</name>
        <dbReference type="ChEBI" id="CHEBI:30413"/>
    </cofactor>
</comment>
<evidence type="ECO:0000256" key="9">
    <source>
        <dbReference type="ARBA" id="ARBA00023002"/>
    </source>
</evidence>
<dbReference type="GO" id="GO:0005789">
    <property type="term" value="C:endoplasmic reticulum membrane"/>
    <property type="evidence" value="ECO:0007669"/>
    <property type="project" value="UniProtKB-SubCell"/>
</dbReference>
<feature type="transmembrane region" description="Helical" evidence="15">
    <location>
        <begin position="6"/>
        <end position="27"/>
    </location>
</feature>
<dbReference type="GO" id="GO:0005506">
    <property type="term" value="F:iron ion binding"/>
    <property type="evidence" value="ECO:0007669"/>
    <property type="project" value="InterPro"/>
</dbReference>
<evidence type="ECO:0000256" key="5">
    <source>
        <dbReference type="ARBA" id="ARBA00022617"/>
    </source>
</evidence>
<evidence type="ECO:0000256" key="13">
    <source>
        <dbReference type="PIRSR" id="PIRSR602401-1"/>
    </source>
</evidence>
<organism evidence="17">
    <name type="scientific">Cuerna arida</name>
    <dbReference type="NCBI Taxonomy" id="1464854"/>
    <lineage>
        <taxon>Eukaryota</taxon>
        <taxon>Metazoa</taxon>
        <taxon>Ecdysozoa</taxon>
        <taxon>Arthropoda</taxon>
        <taxon>Hexapoda</taxon>
        <taxon>Insecta</taxon>
        <taxon>Pterygota</taxon>
        <taxon>Neoptera</taxon>
        <taxon>Paraneoptera</taxon>
        <taxon>Hemiptera</taxon>
        <taxon>Auchenorrhyncha</taxon>
        <taxon>Membracoidea</taxon>
        <taxon>Cicadellidae</taxon>
        <taxon>Cicadellinae</taxon>
        <taxon>Proconiini</taxon>
        <taxon>Cuerna</taxon>
    </lineage>
</organism>
<feature type="binding site" description="axial binding residue" evidence="13">
    <location>
        <position position="472"/>
    </location>
    <ligand>
        <name>heme</name>
        <dbReference type="ChEBI" id="CHEBI:30413"/>
    </ligand>
    <ligandPart>
        <name>Fe</name>
        <dbReference type="ChEBI" id="CHEBI:18248"/>
    </ligandPart>
</feature>
<comment type="subcellular location">
    <subcellularLocation>
        <location evidence="3">Endoplasmic reticulum membrane</location>
        <topology evidence="3">Peripheral membrane protein</topology>
    </subcellularLocation>
    <subcellularLocation>
        <location evidence="2">Microsome membrane</location>
        <topology evidence="2">Peripheral membrane protein</topology>
    </subcellularLocation>
</comment>
<keyword evidence="5 13" id="KW-0349">Heme</keyword>
<keyword evidence="12 15" id="KW-0472">Membrane</keyword>
<reference evidence="17" key="1">
    <citation type="submission" date="2015-11" db="EMBL/GenBank/DDBJ databases">
        <title>De novo transcriptome assembly of four potential Pierce s Disease insect vectors from Arizona vineyards.</title>
        <authorList>
            <person name="Tassone E.E."/>
        </authorList>
    </citation>
    <scope>NUCLEOTIDE SEQUENCE</scope>
</reference>
<evidence type="ECO:0000313" key="17">
    <source>
        <dbReference type="EMBL" id="JAS68783.1"/>
    </source>
</evidence>
<evidence type="ECO:0008006" key="18">
    <source>
        <dbReference type="Google" id="ProtNLM"/>
    </source>
</evidence>
<evidence type="ECO:0000256" key="3">
    <source>
        <dbReference type="ARBA" id="ARBA00004406"/>
    </source>
</evidence>
<dbReference type="PANTHER" id="PTHR24292">
    <property type="entry name" value="CYTOCHROME P450"/>
    <property type="match status" value="1"/>
</dbReference>
<keyword evidence="15" id="KW-1133">Transmembrane helix</keyword>
<dbReference type="GO" id="GO:0016705">
    <property type="term" value="F:oxidoreductase activity, acting on paired donors, with incorporation or reduction of molecular oxygen"/>
    <property type="evidence" value="ECO:0007669"/>
    <property type="project" value="InterPro"/>
</dbReference>
<evidence type="ECO:0000256" key="14">
    <source>
        <dbReference type="RuleBase" id="RU000461"/>
    </source>
</evidence>
<evidence type="ECO:0000313" key="16">
    <source>
        <dbReference type="EMBL" id="JAS59164.1"/>
    </source>
</evidence>
<dbReference type="FunFam" id="1.10.630.10:FF:000042">
    <property type="entry name" value="Cytochrome P450"/>
    <property type="match status" value="1"/>
</dbReference>
<keyword evidence="15" id="KW-0812">Transmembrane</keyword>
<evidence type="ECO:0000256" key="4">
    <source>
        <dbReference type="ARBA" id="ARBA00010617"/>
    </source>
</evidence>
<dbReference type="SUPFAM" id="SSF48264">
    <property type="entry name" value="Cytochrome P450"/>
    <property type="match status" value="1"/>
</dbReference>
<dbReference type="PANTHER" id="PTHR24292:SF93">
    <property type="entry name" value="CYTOCHROME P450 310A1-RELATED"/>
    <property type="match status" value="1"/>
</dbReference>
<keyword evidence="8" id="KW-0492">Microsome</keyword>